<proteinExistence type="predicted"/>
<feature type="compositionally biased region" description="Low complexity" evidence="1">
    <location>
        <begin position="452"/>
        <end position="461"/>
    </location>
</feature>
<dbReference type="InterPro" id="IPR009003">
    <property type="entry name" value="Peptidase_S1_PA"/>
</dbReference>
<dbReference type="SUPFAM" id="SSF50494">
    <property type="entry name" value="Trypsin-like serine proteases"/>
    <property type="match status" value="1"/>
</dbReference>
<dbReference type="RefSeq" id="WP_185694021.1">
    <property type="nucleotide sequence ID" value="NZ_JACHVA010000126.1"/>
</dbReference>
<accession>A0A7X1E5T3</accession>
<dbReference type="Gene3D" id="2.40.10.10">
    <property type="entry name" value="Trypsin-like serine proteases"/>
    <property type="match status" value="2"/>
</dbReference>
<sequence length="614" mass="68057">MRSVYSLKWLILIWVSGCFLAPIAGWGGGPPTSLVKADGSVVSGEVRDVEGSEVLVATGPSETERFPLVDLAEDSREEVLLWALPLILENDNAFQVRFYRKIESSVEDPEVGTFEVAVNNRSQLDLPEDLHLEFVIHRLDFLPLWGLDDSKKYRMTEARNEKMEIPFDGIPSGEERSYGMEAVELSDADLSLPWSEILGEEKKEDQRAEILTKVFLEVRLFVGDQLVGSFPESVAASELLAEKGLGGSQKLRRGRQGAAPVRYAPRAGPSIEIPLETLVIIDADFSTGSGFLAKIKGKPFLVTNAHVLAGAQSIKARTVGGRSIAIPDFCYLAGDRDLALIPVKDEGDFLVVSEDIAKTAAIGDPITVFGNEAGAAVATELRGNVRGIGPKQVEIDALIVEGNSGSPVIHDKSQETVGVVAYYIEYEVPRADEARWRSERGIPNADPRSDLPPEVLENLPPEVRRNLPGRGPTVIRRRFAERLDNADSWEQISFVDLSREGTAFEEYQELVTGVAEIAVQIMRTGTLPNGGYDSRELQRLVRRFHRQFDDDNRPGSAENERALNSLRYQLFSLMDSRKRETRGKISTAYFQGEFDRLSVFGGKVRTFWEGLEVY</sequence>
<dbReference type="AlphaFoldDB" id="A0A7X1E5T3"/>
<feature type="region of interest" description="Disordered" evidence="1">
    <location>
        <begin position="442"/>
        <end position="464"/>
    </location>
</feature>
<evidence type="ECO:0000313" key="2">
    <source>
        <dbReference type="EMBL" id="MBC2603393.1"/>
    </source>
</evidence>
<protein>
    <submittedName>
        <fullName evidence="2">Trypsin-like peptidase domain-containing protein</fullName>
    </submittedName>
</protein>
<dbReference type="InterPro" id="IPR043504">
    <property type="entry name" value="Peptidase_S1_PA_chymotrypsin"/>
</dbReference>
<evidence type="ECO:0000256" key="1">
    <source>
        <dbReference type="SAM" id="MobiDB-lite"/>
    </source>
</evidence>
<name>A0A7X1E5T3_9BACT</name>
<evidence type="ECO:0000313" key="3">
    <source>
        <dbReference type="Proteomes" id="UP000525652"/>
    </source>
</evidence>
<keyword evidence="3" id="KW-1185">Reference proteome</keyword>
<gene>
    <name evidence="2" type="ORF">H5P30_16540</name>
</gene>
<organism evidence="2 3">
    <name type="scientific">Puniceicoccus vermicola</name>
    <dbReference type="NCBI Taxonomy" id="388746"/>
    <lineage>
        <taxon>Bacteria</taxon>
        <taxon>Pseudomonadati</taxon>
        <taxon>Verrucomicrobiota</taxon>
        <taxon>Opitutia</taxon>
        <taxon>Puniceicoccales</taxon>
        <taxon>Puniceicoccaceae</taxon>
        <taxon>Puniceicoccus</taxon>
    </lineage>
</organism>
<dbReference type="Proteomes" id="UP000525652">
    <property type="component" value="Unassembled WGS sequence"/>
</dbReference>
<reference evidence="2 3" key="1">
    <citation type="submission" date="2020-07" db="EMBL/GenBank/DDBJ databases">
        <authorList>
            <person name="Feng X."/>
        </authorList>
    </citation>
    <scope>NUCLEOTIDE SEQUENCE [LARGE SCALE GENOMIC DNA]</scope>
    <source>
        <strain evidence="2 3">JCM14086</strain>
    </source>
</reference>
<dbReference type="Pfam" id="PF13365">
    <property type="entry name" value="Trypsin_2"/>
    <property type="match status" value="1"/>
</dbReference>
<comment type="caution">
    <text evidence="2">The sequence shown here is derived from an EMBL/GenBank/DDBJ whole genome shotgun (WGS) entry which is preliminary data.</text>
</comment>
<dbReference type="EMBL" id="JACHVA010000126">
    <property type="protein sequence ID" value="MBC2603393.1"/>
    <property type="molecule type" value="Genomic_DNA"/>
</dbReference>